<dbReference type="InterPro" id="IPR021109">
    <property type="entry name" value="Peptidase_aspartic_dom_sf"/>
</dbReference>
<dbReference type="PROSITE" id="PS00141">
    <property type="entry name" value="ASP_PROTEASE"/>
    <property type="match status" value="1"/>
</dbReference>
<gene>
    <name evidence="3" type="ORF">A2912_04065</name>
</gene>
<organism evidence="3 4">
    <name type="scientific">Candidatus Buchananbacteria bacterium RIFCSPLOWO2_01_FULL_40_23b</name>
    <dbReference type="NCBI Taxonomy" id="1797544"/>
    <lineage>
        <taxon>Bacteria</taxon>
        <taxon>Candidatus Buchananiibacteriota</taxon>
    </lineage>
</organism>
<dbReference type="CDD" id="cd00303">
    <property type="entry name" value="retropepsin_like"/>
    <property type="match status" value="1"/>
</dbReference>
<dbReference type="AlphaFoldDB" id="A0A1G1YN67"/>
<accession>A0A1G1YN67</accession>
<dbReference type="InterPro" id="IPR001995">
    <property type="entry name" value="Peptidase_A2_cat"/>
</dbReference>
<dbReference type="SUPFAM" id="SSF50630">
    <property type="entry name" value="Acid proteases"/>
    <property type="match status" value="1"/>
</dbReference>
<proteinExistence type="predicted"/>
<protein>
    <recommendedName>
        <fullName evidence="2">Peptidase A2 domain-containing protein</fullName>
    </recommendedName>
</protein>
<dbReference type="Proteomes" id="UP000178122">
    <property type="component" value="Unassembled WGS sequence"/>
</dbReference>
<dbReference type="GO" id="GO:0006508">
    <property type="term" value="P:proteolysis"/>
    <property type="evidence" value="ECO:0007669"/>
    <property type="project" value="InterPro"/>
</dbReference>
<feature type="domain" description="Peptidase A2" evidence="2">
    <location>
        <begin position="39"/>
        <end position="78"/>
    </location>
</feature>
<evidence type="ECO:0000313" key="4">
    <source>
        <dbReference type="Proteomes" id="UP000178122"/>
    </source>
</evidence>
<dbReference type="InterPro" id="IPR001969">
    <property type="entry name" value="Aspartic_peptidase_AS"/>
</dbReference>
<evidence type="ECO:0000259" key="2">
    <source>
        <dbReference type="PROSITE" id="PS50175"/>
    </source>
</evidence>
<reference evidence="3 4" key="1">
    <citation type="journal article" date="2016" name="Nat. Commun.">
        <title>Thousands of microbial genomes shed light on interconnected biogeochemical processes in an aquifer system.</title>
        <authorList>
            <person name="Anantharaman K."/>
            <person name="Brown C.T."/>
            <person name="Hug L.A."/>
            <person name="Sharon I."/>
            <person name="Castelle C.J."/>
            <person name="Probst A.J."/>
            <person name="Thomas B.C."/>
            <person name="Singh A."/>
            <person name="Wilkins M.J."/>
            <person name="Karaoz U."/>
            <person name="Brodie E.L."/>
            <person name="Williams K.H."/>
            <person name="Hubbard S.S."/>
            <person name="Banfield J.F."/>
        </authorList>
    </citation>
    <scope>NUCLEOTIDE SEQUENCE [LARGE SCALE GENOMIC DNA]</scope>
</reference>
<dbReference type="Gene3D" id="2.40.70.10">
    <property type="entry name" value="Acid Proteases"/>
    <property type="match status" value="1"/>
</dbReference>
<evidence type="ECO:0000256" key="1">
    <source>
        <dbReference type="ARBA" id="ARBA00022801"/>
    </source>
</evidence>
<sequence length="138" mass="15582">MQYAKFPFTSIGKTYLGTISRPYALIEIGSKHISYWIPAEAIVDTGADYTLFPRNYADLLNVNLNIECKPDTTLGVGGSETIYLCKNLVKIKIGQWQKIVPVGFLERNDVPLLLGRLGCLEVFRLLFNNQITYFDGEK</sequence>
<dbReference type="Pfam" id="PF13650">
    <property type="entry name" value="Asp_protease_2"/>
    <property type="match status" value="1"/>
</dbReference>
<dbReference type="GO" id="GO:0004190">
    <property type="term" value="F:aspartic-type endopeptidase activity"/>
    <property type="evidence" value="ECO:0007669"/>
    <property type="project" value="InterPro"/>
</dbReference>
<name>A0A1G1YN67_9BACT</name>
<dbReference type="PROSITE" id="PS50175">
    <property type="entry name" value="ASP_PROT_RETROV"/>
    <property type="match status" value="1"/>
</dbReference>
<evidence type="ECO:0000313" key="3">
    <source>
        <dbReference type="EMBL" id="OGY53246.1"/>
    </source>
</evidence>
<comment type="caution">
    <text evidence="3">The sequence shown here is derived from an EMBL/GenBank/DDBJ whole genome shotgun (WGS) entry which is preliminary data.</text>
</comment>
<keyword evidence="1" id="KW-0378">Hydrolase</keyword>
<dbReference type="EMBL" id="MHIN01000051">
    <property type="protein sequence ID" value="OGY53246.1"/>
    <property type="molecule type" value="Genomic_DNA"/>
</dbReference>